<dbReference type="GO" id="GO:0006888">
    <property type="term" value="P:endoplasmic reticulum to Golgi vesicle-mediated transport"/>
    <property type="evidence" value="ECO:0007669"/>
    <property type="project" value="InterPro"/>
</dbReference>
<keyword evidence="2" id="KW-1185">Reference proteome</keyword>
<proteinExistence type="predicted"/>
<protein>
    <submittedName>
        <fullName evidence="1">Uncharacterized protein</fullName>
    </submittedName>
</protein>
<dbReference type="AlphaFoldDB" id="A0AAV1QPZ6"/>
<evidence type="ECO:0000313" key="2">
    <source>
        <dbReference type="Proteomes" id="UP001314170"/>
    </source>
</evidence>
<dbReference type="EMBL" id="CAWUPB010000030">
    <property type="protein sequence ID" value="CAK7322845.1"/>
    <property type="molecule type" value="Genomic_DNA"/>
</dbReference>
<dbReference type="Proteomes" id="UP001314170">
    <property type="component" value="Unassembled WGS sequence"/>
</dbReference>
<dbReference type="InterPro" id="IPR007528">
    <property type="entry name" value="RINT1_Tip20"/>
</dbReference>
<accession>A0AAV1QPZ6</accession>
<dbReference type="PANTHER" id="PTHR13520">
    <property type="entry name" value="RAD50-INTERACTING PROTEIN 1 RINT-1"/>
    <property type="match status" value="1"/>
</dbReference>
<reference evidence="1 2" key="1">
    <citation type="submission" date="2024-01" db="EMBL/GenBank/DDBJ databases">
        <authorList>
            <person name="Waweru B."/>
        </authorList>
    </citation>
    <scope>NUCLEOTIDE SEQUENCE [LARGE SCALE GENOMIC DNA]</scope>
</reference>
<dbReference type="PANTHER" id="PTHR13520:SF1">
    <property type="entry name" value="RINT1-LIKE PROTEIN MAG2"/>
    <property type="match status" value="1"/>
</dbReference>
<gene>
    <name evidence="1" type="ORF">DCAF_LOCUS456</name>
</gene>
<dbReference type="GO" id="GO:0006890">
    <property type="term" value="P:retrograde vesicle-mediated transport, Golgi to endoplasmic reticulum"/>
    <property type="evidence" value="ECO:0007669"/>
    <property type="project" value="InterPro"/>
</dbReference>
<dbReference type="GO" id="GO:0070939">
    <property type="term" value="C:Dsl1/NZR complex"/>
    <property type="evidence" value="ECO:0007669"/>
    <property type="project" value="InterPro"/>
</dbReference>
<dbReference type="GO" id="GO:0060628">
    <property type="term" value="P:regulation of ER to Golgi vesicle-mediated transport"/>
    <property type="evidence" value="ECO:0007669"/>
    <property type="project" value="TreeGrafter"/>
</dbReference>
<evidence type="ECO:0000313" key="1">
    <source>
        <dbReference type="EMBL" id="CAK7322845.1"/>
    </source>
</evidence>
<organism evidence="1 2">
    <name type="scientific">Dovyalis caffra</name>
    <dbReference type="NCBI Taxonomy" id="77055"/>
    <lineage>
        <taxon>Eukaryota</taxon>
        <taxon>Viridiplantae</taxon>
        <taxon>Streptophyta</taxon>
        <taxon>Embryophyta</taxon>
        <taxon>Tracheophyta</taxon>
        <taxon>Spermatophyta</taxon>
        <taxon>Magnoliopsida</taxon>
        <taxon>eudicotyledons</taxon>
        <taxon>Gunneridae</taxon>
        <taxon>Pentapetalae</taxon>
        <taxon>rosids</taxon>
        <taxon>fabids</taxon>
        <taxon>Malpighiales</taxon>
        <taxon>Salicaceae</taxon>
        <taxon>Flacourtieae</taxon>
        <taxon>Dovyalis</taxon>
    </lineage>
</organism>
<sequence>MDASIQITLPPVSALSSSALSFLNSEQDLSQARSFFNELQSQCFELEQTLIDLNSRLHSTFLSYASSSDGILLLFHDASSKLTDLYGQRRKEEILGEDLPALAKEVARVEMVRAYAGLYVFVAQFEDGLFSVVNL</sequence>
<name>A0AAV1QPZ6_9ROSI</name>
<comment type="caution">
    <text evidence="1">The sequence shown here is derived from an EMBL/GenBank/DDBJ whole genome shotgun (WGS) entry which is preliminary data.</text>
</comment>